<feature type="transmembrane region" description="Helical" evidence="6">
    <location>
        <begin position="133"/>
        <end position="152"/>
    </location>
</feature>
<dbReference type="PANTHER" id="PTHR30250:SF11">
    <property type="entry name" value="O-ANTIGEN TRANSPORTER-RELATED"/>
    <property type="match status" value="1"/>
</dbReference>
<comment type="subcellular location">
    <subcellularLocation>
        <location evidence="1">Cell membrane</location>
        <topology evidence="1">Multi-pass membrane protein</topology>
    </subcellularLocation>
</comment>
<dbReference type="RefSeq" id="WP_107180516.1">
    <property type="nucleotide sequence ID" value="NZ_PYOP01000032.1"/>
</dbReference>
<dbReference type="InterPro" id="IPR050833">
    <property type="entry name" value="Poly_Biosynth_Transport"/>
</dbReference>
<proteinExistence type="predicted"/>
<feature type="transmembrane region" description="Helical" evidence="6">
    <location>
        <begin position="307"/>
        <end position="329"/>
    </location>
</feature>
<keyword evidence="5 6" id="KW-0472">Membrane</keyword>
<feature type="transmembrane region" description="Helical" evidence="6">
    <location>
        <begin position="336"/>
        <end position="358"/>
    </location>
</feature>
<keyword evidence="2" id="KW-1003">Cell membrane</keyword>
<dbReference type="Proteomes" id="UP000241190">
    <property type="component" value="Unassembled WGS sequence"/>
</dbReference>
<feature type="transmembrane region" description="Helical" evidence="6">
    <location>
        <begin position="364"/>
        <end position="385"/>
    </location>
</feature>
<feature type="transmembrane region" description="Helical" evidence="6">
    <location>
        <begin position="200"/>
        <end position="233"/>
    </location>
</feature>
<organism evidence="7 8">
    <name type="scientific">Photobacterium iliopiscarium</name>
    <dbReference type="NCBI Taxonomy" id="56192"/>
    <lineage>
        <taxon>Bacteria</taxon>
        <taxon>Pseudomonadati</taxon>
        <taxon>Pseudomonadota</taxon>
        <taxon>Gammaproteobacteria</taxon>
        <taxon>Vibrionales</taxon>
        <taxon>Vibrionaceae</taxon>
        <taxon>Photobacterium</taxon>
    </lineage>
</organism>
<feature type="transmembrane region" description="Helical" evidence="6">
    <location>
        <begin position="268"/>
        <end position="287"/>
    </location>
</feature>
<evidence type="ECO:0000256" key="2">
    <source>
        <dbReference type="ARBA" id="ARBA00022475"/>
    </source>
</evidence>
<dbReference type="InterPro" id="IPR002797">
    <property type="entry name" value="Polysacc_synth"/>
</dbReference>
<keyword evidence="3 6" id="KW-0812">Transmembrane</keyword>
<dbReference type="EMBL" id="PYOP01000032">
    <property type="protein sequence ID" value="PSW92890.1"/>
    <property type="molecule type" value="Genomic_DNA"/>
</dbReference>
<evidence type="ECO:0008006" key="9">
    <source>
        <dbReference type="Google" id="ProtNLM"/>
    </source>
</evidence>
<protein>
    <recommendedName>
        <fullName evidence="9">Flippase</fullName>
    </recommendedName>
</protein>
<name>A0ABX5GNZ2_9GAMM</name>
<evidence type="ECO:0000256" key="5">
    <source>
        <dbReference type="ARBA" id="ARBA00023136"/>
    </source>
</evidence>
<accession>A0ABX5GNZ2</accession>
<feature type="transmembrane region" description="Helical" evidence="6">
    <location>
        <begin position="7"/>
        <end position="25"/>
    </location>
</feature>
<gene>
    <name evidence="7" type="ORF">C9J52_16390</name>
</gene>
<reference evidence="7 8" key="1">
    <citation type="submission" date="2018-03" db="EMBL/GenBank/DDBJ databases">
        <title>Whole genome sequencing of Histamine producing bacteria.</title>
        <authorList>
            <person name="Butler K."/>
        </authorList>
    </citation>
    <scope>NUCLEOTIDE SEQUENCE [LARGE SCALE GENOMIC DNA]</scope>
    <source>
        <strain evidence="7 8">ATCC 51761</strain>
    </source>
</reference>
<dbReference type="Pfam" id="PF01943">
    <property type="entry name" value="Polysacc_synt"/>
    <property type="match status" value="1"/>
</dbReference>
<evidence type="ECO:0000256" key="4">
    <source>
        <dbReference type="ARBA" id="ARBA00022989"/>
    </source>
</evidence>
<evidence type="ECO:0000313" key="8">
    <source>
        <dbReference type="Proteomes" id="UP000241190"/>
    </source>
</evidence>
<keyword evidence="8" id="KW-1185">Reference proteome</keyword>
<feature type="transmembrane region" description="Helical" evidence="6">
    <location>
        <begin position="37"/>
        <end position="60"/>
    </location>
</feature>
<evidence type="ECO:0000256" key="6">
    <source>
        <dbReference type="SAM" id="Phobius"/>
    </source>
</evidence>
<evidence type="ECO:0000313" key="7">
    <source>
        <dbReference type="EMBL" id="PSW92890.1"/>
    </source>
</evidence>
<sequence>MKNSISLLIGHVSNYIVPFSLLFLLSRDLNEQSFSFFMYSQVVLVWSGMFIEYGFTLRAIRYLKKDNINVKELYNIVQTTKIVLSIIAFFISYTILRISNMSDDINYILICLIFIAFGMRANWYFIAKENSSLMTKIDVIASILLVILLYILKVTNVTYVLILLLIYRTIPTIIHFYIITELNSFKLVSISEVYKELKTGLPLFIHIFSVSFYSTFNSLYLGLIFPSAIIINYINAEKLNNIAIGLFYPIVNSVIPRVMEGNQKAKNIGILVIISYSLLCIFGVYLLGDWIITLIFSDKYINSVHYLKVLCFAIPLVGVNYIIGQLILIPMGLEKLIAKTTVIAGIINVILLLYITNYLKDISYIPYLVIFIEGLIMFMLTFSFLKIKRVRND</sequence>
<comment type="caution">
    <text evidence="7">The sequence shown here is derived from an EMBL/GenBank/DDBJ whole genome shotgun (WGS) entry which is preliminary data.</text>
</comment>
<evidence type="ECO:0000256" key="3">
    <source>
        <dbReference type="ARBA" id="ARBA00022692"/>
    </source>
</evidence>
<keyword evidence="4 6" id="KW-1133">Transmembrane helix</keyword>
<feature type="transmembrane region" description="Helical" evidence="6">
    <location>
        <begin position="81"/>
        <end position="99"/>
    </location>
</feature>
<evidence type="ECO:0000256" key="1">
    <source>
        <dbReference type="ARBA" id="ARBA00004651"/>
    </source>
</evidence>
<feature type="transmembrane region" description="Helical" evidence="6">
    <location>
        <begin position="158"/>
        <end position="179"/>
    </location>
</feature>
<dbReference type="PANTHER" id="PTHR30250">
    <property type="entry name" value="PST FAMILY PREDICTED COLANIC ACID TRANSPORTER"/>
    <property type="match status" value="1"/>
</dbReference>
<feature type="transmembrane region" description="Helical" evidence="6">
    <location>
        <begin position="105"/>
        <end position="126"/>
    </location>
</feature>